<organism evidence="2 3">
    <name type="scientific">Hirundo rustica rustica</name>
    <dbReference type="NCBI Taxonomy" id="333673"/>
    <lineage>
        <taxon>Eukaryota</taxon>
        <taxon>Metazoa</taxon>
        <taxon>Chordata</taxon>
        <taxon>Craniata</taxon>
        <taxon>Vertebrata</taxon>
        <taxon>Euteleostomi</taxon>
        <taxon>Archelosauria</taxon>
        <taxon>Archosauria</taxon>
        <taxon>Dinosauria</taxon>
        <taxon>Saurischia</taxon>
        <taxon>Theropoda</taxon>
        <taxon>Coelurosauria</taxon>
        <taxon>Aves</taxon>
        <taxon>Neognathae</taxon>
        <taxon>Neoaves</taxon>
        <taxon>Telluraves</taxon>
        <taxon>Australaves</taxon>
        <taxon>Passeriformes</taxon>
        <taxon>Sylvioidea</taxon>
        <taxon>Hirundinidae</taxon>
        <taxon>Hirundo</taxon>
    </lineage>
</organism>
<feature type="region of interest" description="Disordered" evidence="1">
    <location>
        <begin position="68"/>
        <end position="109"/>
    </location>
</feature>
<dbReference type="AlphaFoldDB" id="A0A3M0JZ70"/>
<comment type="caution">
    <text evidence="2">The sequence shown here is derived from an EMBL/GenBank/DDBJ whole genome shotgun (WGS) entry which is preliminary data.</text>
</comment>
<protein>
    <submittedName>
        <fullName evidence="2">Uncharacterized protein</fullName>
    </submittedName>
</protein>
<reference evidence="2 3" key="1">
    <citation type="submission" date="2018-07" db="EMBL/GenBank/DDBJ databases">
        <title>A high quality draft genome assembly of the barn swallow (H. rustica rustica).</title>
        <authorList>
            <person name="Formenti G."/>
            <person name="Chiara M."/>
            <person name="Poveda L."/>
            <person name="Francoijs K.-J."/>
            <person name="Bonisoli-Alquati A."/>
            <person name="Canova L."/>
            <person name="Gianfranceschi L."/>
            <person name="Horner D.S."/>
            <person name="Saino N."/>
        </authorList>
    </citation>
    <scope>NUCLEOTIDE SEQUENCE [LARGE SCALE GENOMIC DNA]</scope>
    <source>
        <strain evidence="2">Chelidonia</strain>
        <tissue evidence="2">Blood</tissue>
    </source>
</reference>
<dbReference type="Proteomes" id="UP000269221">
    <property type="component" value="Unassembled WGS sequence"/>
</dbReference>
<sequence>MALCDEGTVLVAEGRETGVIDLHLGEGRCLLSESSGNTRLEGGANTPESCAALGKHLNKMERWTENLLGSSKGKRRVPRWGRTEQPRAPGQAGTDLLGSSSGEKDLGALGDSELSLSQHRVPVTKRVNGILGCTGESTARTGETELLQQIQWRVTKMMEGLEHPSEERLRELGLFSLQKMRLRGISSLCVSVCREGSGDGQALLPGAQQWHRRNGQELVAGKFHLNLGKNLFPVQRPSTEQNALRVCGVSLTGDIPDPSGHNPVPRALGWPWLVGPEVGPDDP</sequence>
<evidence type="ECO:0000256" key="1">
    <source>
        <dbReference type="SAM" id="MobiDB-lite"/>
    </source>
</evidence>
<evidence type="ECO:0000313" key="3">
    <source>
        <dbReference type="Proteomes" id="UP000269221"/>
    </source>
</evidence>
<keyword evidence="3" id="KW-1185">Reference proteome</keyword>
<name>A0A3M0JZ70_HIRRU</name>
<gene>
    <name evidence="2" type="ORF">DUI87_15687</name>
</gene>
<accession>A0A3M0JZ70</accession>
<proteinExistence type="predicted"/>
<evidence type="ECO:0000313" key="2">
    <source>
        <dbReference type="EMBL" id="RMC06256.1"/>
    </source>
</evidence>
<dbReference type="STRING" id="333673.A0A3M0JZ70"/>
<dbReference type="EMBL" id="QRBI01000120">
    <property type="protein sequence ID" value="RMC06256.1"/>
    <property type="molecule type" value="Genomic_DNA"/>
</dbReference>
<dbReference type="OrthoDB" id="9401490at2759"/>